<accession>A0ABP9DAL2</accession>
<keyword evidence="5" id="KW-0804">Transcription</keyword>
<evidence type="ECO:0000256" key="5">
    <source>
        <dbReference type="ARBA" id="ARBA00023163"/>
    </source>
</evidence>
<dbReference type="PANTHER" id="PTHR43133">
    <property type="entry name" value="RNA POLYMERASE ECF-TYPE SIGMA FACTO"/>
    <property type="match status" value="1"/>
</dbReference>
<dbReference type="Pfam" id="PF04545">
    <property type="entry name" value="Sigma70_r4"/>
    <property type="match status" value="1"/>
</dbReference>
<name>A0ABP9DAL2_9ACTN</name>
<comment type="caution">
    <text evidence="8">The sequence shown here is derived from an EMBL/GenBank/DDBJ whole genome shotgun (WGS) entry which is preliminary data.</text>
</comment>
<dbReference type="RefSeq" id="WP_345695335.1">
    <property type="nucleotide sequence ID" value="NZ_BAABIS010000001.1"/>
</dbReference>
<dbReference type="NCBIfam" id="NF007228">
    <property type="entry name" value="PRK09646.1"/>
    <property type="match status" value="1"/>
</dbReference>
<keyword evidence="2" id="KW-0805">Transcription regulation</keyword>
<protein>
    <submittedName>
        <fullName evidence="8">Sigma-70 family RNA polymerase sigma factor</fullName>
    </submittedName>
</protein>
<evidence type="ECO:0000256" key="2">
    <source>
        <dbReference type="ARBA" id="ARBA00023015"/>
    </source>
</evidence>
<dbReference type="NCBIfam" id="TIGR02937">
    <property type="entry name" value="sigma70-ECF"/>
    <property type="match status" value="1"/>
</dbReference>
<dbReference type="Gene3D" id="1.10.1740.10">
    <property type="match status" value="1"/>
</dbReference>
<keyword evidence="3" id="KW-0731">Sigma factor</keyword>
<dbReference type="PANTHER" id="PTHR43133:SF66">
    <property type="entry name" value="ECF RNA POLYMERASE SIGMA FACTOR SIGK"/>
    <property type="match status" value="1"/>
</dbReference>
<dbReference type="InterPro" id="IPR013324">
    <property type="entry name" value="RNA_pol_sigma_r3/r4-like"/>
</dbReference>
<dbReference type="InterPro" id="IPR013325">
    <property type="entry name" value="RNA_pol_sigma_r2"/>
</dbReference>
<evidence type="ECO:0000259" key="6">
    <source>
        <dbReference type="Pfam" id="PF04542"/>
    </source>
</evidence>
<evidence type="ECO:0000256" key="4">
    <source>
        <dbReference type="ARBA" id="ARBA00023125"/>
    </source>
</evidence>
<dbReference type="Gene3D" id="1.10.10.10">
    <property type="entry name" value="Winged helix-like DNA-binding domain superfamily/Winged helix DNA-binding domain"/>
    <property type="match status" value="1"/>
</dbReference>
<dbReference type="Proteomes" id="UP001501752">
    <property type="component" value="Unassembled WGS sequence"/>
</dbReference>
<keyword evidence="4" id="KW-0238">DNA-binding</keyword>
<evidence type="ECO:0000256" key="1">
    <source>
        <dbReference type="ARBA" id="ARBA00010641"/>
    </source>
</evidence>
<proteinExistence type="inferred from homology"/>
<dbReference type="InterPro" id="IPR007627">
    <property type="entry name" value="RNA_pol_sigma70_r2"/>
</dbReference>
<evidence type="ECO:0000313" key="9">
    <source>
        <dbReference type="Proteomes" id="UP001501752"/>
    </source>
</evidence>
<feature type="domain" description="RNA polymerase sigma-70 region 2" evidence="6">
    <location>
        <begin position="40"/>
        <end position="107"/>
    </location>
</feature>
<evidence type="ECO:0000313" key="8">
    <source>
        <dbReference type="EMBL" id="GAA4835520.1"/>
    </source>
</evidence>
<organism evidence="8 9">
    <name type="scientific">Kitasatospora terrestris</name>
    <dbReference type="NCBI Taxonomy" id="258051"/>
    <lineage>
        <taxon>Bacteria</taxon>
        <taxon>Bacillati</taxon>
        <taxon>Actinomycetota</taxon>
        <taxon>Actinomycetes</taxon>
        <taxon>Kitasatosporales</taxon>
        <taxon>Streptomycetaceae</taxon>
        <taxon>Kitasatospora</taxon>
    </lineage>
</organism>
<sequence length="213" mass="23143">MTPSTCAPPVPPPAVPARAADPADLMAAVARGDRDAFAALYGTLAPPVYGIALRTLRSPAHAEEVAQEVLLEVWRTAAAYRPERGTVLAWALTIAHRRAVDRVRSTQAADAREVRVALRERPAAESVADQTERLLDGERVRHALAALTHAQRESLVLAYYGGYSQREIAHHLGLPLGTVKTRMRDGLLRLRAALDDREPAGTTATAAAERRRR</sequence>
<dbReference type="InterPro" id="IPR036388">
    <property type="entry name" value="WH-like_DNA-bd_sf"/>
</dbReference>
<evidence type="ECO:0000259" key="7">
    <source>
        <dbReference type="Pfam" id="PF04545"/>
    </source>
</evidence>
<dbReference type="Pfam" id="PF04542">
    <property type="entry name" value="Sigma70_r2"/>
    <property type="match status" value="1"/>
</dbReference>
<dbReference type="InterPro" id="IPR014284">
    <property type="entry name" value="RNA_pol_sigma-70_dom"/>
</dbReference>
<evidence type="ECO:0000256" key="3">
    <source>
        <dbReference type="ARBA" id="ARBA00023082"/>
    </source>
</evidence>
<dbReference type="SUPFAM" id="SSF88946">
    <property type="entry name" value="Sigma2 domain of RNA polymerase sigma factors"/>
    <property type="match status" value="1"/>
</dbReference>
<dbReference type="InterPro" id="IPR007630">
    <property type="entry name" value="RNA_pol_sigma70_r4"/>
</dbReference>
<reference evidence="9" key="1">
    <citation type="journal article" date="2019" name="Int. J. Syst. Evol. Microbiol.">
        <title>The Global Catalogue of Microorganisms (GCM) 10K type strain sequencing project: providing services to taxonomists for standard genome sequencing and annotation.</title>
        <authorList>
            <consortium name="The Broad Institute Genomics Platform"/>
            <consortium name="The Broad Institute Genome Sequencing Center for Infectious Disease"/>
            <person name="Wu L."/>
            <person name="Ma J."/>
        </authorList>
    </citation>
    <scope>NUCLEOTIDE SEQUENCE [LARGE SCALE GENOMIC DNA]</scope>
    <source>
        <strain evidence="9">JCM 13006</strain>
    </source>
</reference>
<feature type="domain" description="RNA polymerase sigma-70 region 4" evidence="7">
    <location>
        <begin position="143"/>
        <end position="192"/>
    </location>
</feature>
<dbReference type="CDD" id="cd06171">
    <property type="entry name" value="Sigma70_r4"/>
    <property type="match status" value="1"/>
</dbReference>
<keyword evidence="9" id="KW-1185">Reference proteome</keyword>
<dbReference type="EMBL" id="BAABIS010000001">
    <property type="protein sequence ID" value="GAA4835520.1"/>
    <property type="molecule type" value="Genomic_DNA"/>
</dbReference>
<gene>
    <name evidence="8" type="ORF">GCM10023235_07820</name>
</gene>
<dbReference type="InterPro" id="IPR039425">
    <property type="entry name" value="RNA_pol_sigma-70-like"/>
</dbReference>
<dbReference type="SUPFAM" id="SSF88659">
    <property type="entry name" value="Sigma3 and sigma4 domains of RNA polymerase sigma factors"/>
    <property type="match status" value="1"/>
</dbReference>
<comment type="similarity">
    <text evidence="1">Belongs to the sigma-70 factor family. ECF subfamily.</text>
</comment>